<sequence>MMQRTEQALKDAQELLRKIDQEQQQVFYVTVVLLVLAPVQETLDRRTRQVEAALAAAGMRGGVAVFRQEEGLKAAGPWAVLPSGIKDAGTRNMPAETVAASFPFTASGINDGSGVVLGRDRDGGLVLVDIW</sequence>
<evidence type="ECO:0000313" key="2">
    <source>
        <dbReference type="Proteomes" id="UP000239430"/>
    </source>
</evidence>
<accession>A0A9X7P4V8</accession>
<dbReference type="AlphaFoldDB" id="A0A9X7P4V8"/>
<reference evidence="1 2" key="1">
    <citation type="submission" date="2018-03" db="EMBL/GenBank/DDBJ databases">
        <title>Genome sequence of Moorella stamsii DSM 26217.</title>
        <authorList>
            <person name="Poehlein A."/>
            <person name="Daniel R."/>
        </authorList>
    </citation>
    <scope>NUCLEOTIDE SEQUENCE [LARGE SCALE GENOMIC DNA]</scope>
    <source>
        <strain evidence="2">DSM 26217</strain>
    </source>
</reference>
<dbReference type="Proteomes" id="UP000239430">
    <property type="component" value="Unassembled WGS sequence"/>
</dbReference>
<protein>
    <submittedName>
        <fullName evidence="1">Uncharacterized protein</fullName>
    </submittedName>
</protein>
<proteinExistence type="predicted"/>
<organism evidence="1 2">
    <name type="scientific">Neomoorella stamsii</name>
    <dbReference type="NCBI Taxonomy" id="1266720"/>
    <lineage>
        <taxon>Bacteria</taxon>
        <taxon>Bacillati</taxon>
        <taxon>Bacillota</taxon>
        <taxon>Clostridia</taxon>
        <taxon>Neomoorellales</taxon>
        <taxon>Neomoorellaceae</taxon>
        <taxon>Neomoorella</taxon>
    </lineage>
</organism>
<name>A0A9X7P4V8_9FIRM</name>
<keyword evidence="2" id="KW-1185">Reference proteome</keyword>
<evidence type="ECO:0000313" key="1">
    <source>
        <dbReference type="EMBL" id="PRR69219.1"/>
    </source>
</evidence>
<dbReference type="EMBL" id="PVXL01000076">
    <property type="protein sequence ID" value="PRR69219.1"/>
    <property type="molecule type" value="Genomic_DNA"/>
</dbReference>
<gene>
    <name evidence="1" type="ORF">MOST_30990</name>
</gene>
<comment type="caution">
    <text evidence="1">The sequence shown here is derived from an EMBL/GenBank/DDBJ whole genome shotgun (WGS) entry which is preliminary data.</text>
</comment>